<feature type="transmembrane region" description="Helical" evidence="7">
    <location>
        <begin position="456"/>
        <end position="477"/>
    </location>
</feature>
<feature type="transmembrane region" description="Helical" evidence="7">
    <location>
        <begin position="548"/>
        <end position="569"/>
    </location>
</feature>
<feature type="compositionally biased region" description="Basic and acidic residues" evidence="6">
    <location>
        <begin position="287"/>
        <end position="299"/>
    </location>
</feature>
<dbReference type="Pfam" id="PF01699">
    <property type="entry name" value="Na_Ca_ex"/>
    <property type="match status" value="2"/>
</dbReference>
<feature type="domain" description="Sodium/calcium exchanger membrane region" evidence="8">
    <location>
        <begin position="517"/>
        <end position="669"/>
    </location>
</feature>
<evidence type="ECO:0000256" key="5">
    <source>
        <dbReference type="ARBA" id="ARBA00023136"/>
    </source>
</evidence>
<accession>A0AAD1U4W0</accession>
<feature type="transmembrane region" description="Helical" evidence="7">
    <location>
        <begin position="627"/>
        <end position="648"/>
    </location>
</feature>
<dbReference type="InterPro" id="IPR004837">
    <property type="entry name" value="NaCa_Exmemb"/>
</dbReference>
<evidence type="ECO:0000256" key="2">
    <source>
        <dbReference type="ARBA" id="ARBA00022448"/>
    </source>
</evidence>
<dbReference type="EMBL" id="CAMPGE010001747">
    <property type="protein sequence ID" value="CAI2360547.1"/>
    <property type="molecule type" value="Genomic_DNA"/>
</dbReference>
<comment type="caution">
    <text evidence="9">The sequence shown here is derived from an EMBL/GenBank/DDBJ whole genome shotgun (WGS) entry which is preliminary data.</text>
</comment>
<dbReference type="PANTHER" id="PTHR12266">
    <property type="entry name" value="NA+/CA2+ K+ INDEPENDENT EXCHANGER"/>
    <property type="match status" value="1"/>
</dbReference>
<feature type="transmembrane region" description="Helical" evidence="7">
    <location>
        <begin position="121"/>
        <end position="146"/>
    </location>
</feature>
<feature type="transmembrane region" description="Helical" evidence="7">
    <location>
        <begin position="483"/>
        <end position="502"/>
    </location>
</feature>
<keyword evidence="5 7" id="KW-0472">Membrane</keyword>
<feature type="region of interest" description="Disordered" evidence="6">
    <location>
        <begin position="365"/>
        <end position="389"/>
    </location>
</feature>
<evidence type="ECO:0000259" key="8">
    <source>
        <dbReference type="Pfam" id="PF01699"/>
    </source>
</evidence>
<comment type="subcellular location">
    <subcellularLocation>
        <location evidence="1">Membrane</location>
        <topology evidence="1">Multi-pass membrane protein</topology>
    </subcellularLocation>
</comment>
<sequence length="678" mass="75049">MFGEGSECDPDIINALDAAARCEFVTEHCEHESLFNFFAMHYCDFDERMYATIPLLILILLLAFYALGSTADAYLTPALEKVSTTLKMSESLAGVTLLALGNGAPDVIASISAADGAEGGMFFSVGALTGSGIFVTGVVSAVVILSSKKEIKVLGIHMFRDIGFYVLGLVVLVIAAIVGELNIFFAAAFILIYVAYVVTVVIMDTLEKRARKAGASKGMRATFVEENEEDEEEAYFYQDANDRIVEIERVEQRKTVQDGDPQRFRISLNNQDKESFRSGTSYTESLDSEKNGQQEKKEQYNINGEGNLAKSYTSPMVPRAEEISFSVNENNGKKHDLSEGDRIEKEPALGKLDETNAKSIVIEDHVDEINSSQRSNGGSVETKGRMRRGAEKVRRKVVWSMLKMKKFMKTGIQGEESWEEMSVLKKIIFVLVDTPLNFVRKLTIPPADGEQWDRNYAALSPFFSIAFVYIIVGLIDFKTVPHLSFWILQGIAFTLSVLICFLTPKNHGPRRTMVIFSVFAFIMSIVWIYFLAGILVDTVALLGVILRFPPTFLAITMLAWGNAIGDVMANSAFAKKGLAKMALTACFAAPIFDFLMGVGLSIVVQVINGTTHFEFEIASEEARLPMIAIGGLILQVILIFIISCICGFRMKKFQGFLQILYFLGLISFITIAAFTFAR</sequence>
<dbReference type="Proteomes" id="UP001295684">
    <property type="component" value="Unassembled WGS sequence"/>
</dbReference>
<keyword evidence="3 7" id="KW-0812">Transmembrane</keyword>
<evidence type="ECO:0000313" key="9">
    <source>
        <dbReference type="EMBL" id="CAI2360547.1"/>
    </source>
</evidence>
<evidence type="ECO:0000313" key="10">
    <source>
        <dbReference type="Proteomes" id="UP001295684"/>
    </source>
</evidence>
<dbReference type="GO" id="GO:0016020">
    <property type="term" value="C:membrane"/>
    <property type="evidence" value="ECO:0007669"/>
    <property type="project" value="UniProtKB-SubCell"/>
</dbReference>
<feature type="compositionally biased region" description="Polar residues" evidence="6">
    <location>
        <begin position="369"/>
        <end position="379"/>
    </location>
</feature>
<evidence type="ECO:0000256" key="3">
    <source>
        <dbReference type="ARBA" id="ARBA00022692"/>
    </source>
</evidence>
<evidence type="ECO:0000256" key="7">
    <source>
        <dbReference type="SAM" id="Phobius"/>
    </source>
</evidence>
<name>A0AAD1U4W0_EUPCR</name>
<keyword evidence="4 7" id="KW-1133">Transmembrane helix</keyword>
<feature type="transmembrane region" description="Helical" evidence="7">
    <location>
        <begin position="183"/>
        <end position="203"/>
    </location>
</feature>
<dbReference type="InterPro" id="IPR051359">
    <property type="entry name" value="CaCA_antiporter"/>
</dbReference>
<feature type="domain" description="Sodium/calcium exchanger membrane region" evidence="8">
    <location>
        <begin position="58"/>
        <end position="200"/>
    </location>
</feature>
<feature type="region of interest" description="Disordered" evidence="6">
    <location>
        <begin position="256"/>
        <end position="350"/>
    </location>
</feature>
<keyword evidence="2" id="KW-0813">Transport</keyword>
<evidence type="ECO:0000256" key="4">
    <source>
        <dbReference type="ARBA" id="ARBA00022989"/>
    </source>
</evidence>
<protein>
    <recommendedName>
        <fullName evidence="8">Sodium/calcium exchanger membrane region domain-containing protein</fullName>
    </recommendedName>
</protein>
<dbReference type="GO" id="GO:0008324">
    <property type="term" value="F:monoatomic cation transmembrane transporter activity"/>
    <property type="evidence" value="ECO:0007669"/>
    <property type="project" value="TreeGrafter"/>
</dbReference>
<reference evidence="9" key="1">
    <citation type="submission" date="2023-07" db="EMBL/GenBank/DDBJ databases">
        <authorList>
            <consortium name="AG Swart"/>
            <person name="Singh M."/>
            <person name="Singh A."/>
            <person name="Seah K."/>
            <person name="Emmerich C."/>
        </authorList>
    </citation>
    <scope>NUCLEOTIDE SEQUENCE</scope>
    <source>
        <strain evidence="9">DP1</strain>
    </source>
</reference>
<dbReference type="AlphaFoldDB" id="A0AAD1U4W0"/>
<keyword evidence="10" id="KW-1185">Reference proteome</keyword>
<feature type="compositionally biased region" description="Polar residues" evidence="6">
    <location>
        <begin position="300"/>
        <end position="314"/>
    </location>
</feature>
<feature type="transmembrane region" description="Helical" evidence="7">
    <location>
        <begin position="514"/>
        <end position="536"/>
    </location>
</feature>
<gene>
    <name evidence="9" type="ORF">ECRASSUSDP1_LOCUS1851</name>
</gene>
<dbReference type="InterPro" id="IPR044880">
    <property type="entry name" value="NCX_ion-bd_dom_sf"/>
</dbReference>
<organism evidence="9 10">
    <name type="scientific">Euplotes crassus</name>
    <dbReference type="NCBI Taxonomy" id="5936"/>
    <lineage>
        <taxon>Eukaryota</taxon>
        <taxon>Sar</taxon>
        <taxon>Alveolata</taxon>
        <taxon>Ciliophora</taxon>
        <taxon>Intramacronucleata</taxon>
        <taxon>Spirotrichea</taxon>
        <taxon>Hypotrichia</taxon>
        <taxon>Euplotida</taxon>
        <taxon>Euplotidae</taxon>
        <taxon>Moneuplotes</taxon>
    </lineage>
</organism>
<feature type="transmembrane region" description="Helical" evidence="7">
    <location>
        <begin position="49"/>
        <end position="67"/>
    </location>
</feature>
<evidence type="ECO:0000256" key="6">
    <source>
        <dbReference type="SAM" id="MobiDB-lite"/>
    </source>
</evidence>
<proteinExistence type="predicted"/>
<feature type="transmembrane region" description="Helical" evidence="7">
    <location>
        <begin position="158"/>
        <end position="177"/>
    </location>
</feature>
<feature type="transmembrane region" description="Helical" evidence="7">
    <location>
        <begin position="660"/>
        <end position="677"/>
    </location>
</feature>
<feature type="transmembrane region" description="Helical" evidence="7">
    <location>
        <begin position="581"/>
        <end position="607"/>
    </location>
</feature>
<evidence type="ECO:0000256" key="1">
    <source>
        <dbReference type="ARBA" id="ARBA00004141"/>
    </source>
</evidence>
<feature type="compositionally biased region" description="Basic and acidic residues" evidence="6">
    <location>
        <begin position="331"/>
        <end position="350"/>
    </location>
</feature>
<dbReference type="PANTHER" id="PTHR12266:SF0">
    <property type="entry name" value="MITOCHONDRIAL SODIUM_CALCIUM EXCHANGER PROTEIN"/>
    <property type="match status" value="1"/>
</dbReference>
<dbReference type="Gene3D" id="1.20.1420.30">
    <property type="entry name" value="NCX, central ion-binding region"/>
    <property type="match status" value="2"/>
</dbReference>